<gene>
    <name evidence="2" type="ORF">Tci_930178</name>
</gene>
<feature type="region of interest" description="Disordered" evidence="1">
    <location>
        <begin position="1"/>
        <end position="40"/>
    </location>
</feature>
<comment type="caution">
    <text evidence="2">The sequence shown here is derived from an EMBL/GenBank/DDBJ whole genome shotgun (WGS) entry which is preliminary data.</text>
</comment>
<sequence length="40" mass="4405">DRAETGNVHVRTRLRRPRSRVAGSPEQHEALDRPVVSAGA</sequence>
<feature type="compositionally biased region" description="Basic residues" evidence="1">
    <location>
        <begin position="10"/>
        <end position="19"/>
    </location>
</feature>
<evidence type="ECO:0000313" key="2">
    <source>
        <dbReference type="EMBL" id="GFD58209.1"/>
    </source>
</evidence>
<proteinExistence type="predicted"/>
<evidence type="ECO:0000256" key="1">
    <source>
        <dbReference type="SAM" id="MobiDB-lite"/>
    </source>
</evidence>
<dbReference type="AlphaFoldDB" id="A0A699XES2"/>
<dbReference type="EMBL" id="BKCJ011850017">
    <property type="protein sequence ID" value="GFD58209.1"/>
    <property type="molecule type" value="Genomic_DNA"/>
</dbReference>
<protein>
    <submittedName>
        <fullName evidence="2">Uncharacterized protein</fullName>
    </submittedName>
</protein>
<name>A0A699XES2_TANCI</name>
<accession>A0A699XES2</accession>
<feature type="non-terminal residue" evidence="2">
    <location>
        <position position="1"/>
    </location>
</feature>
<organism evidence="2">
    <name type="scientific">Tanacetum cinerariifolium</name>
    <name type="common">Dalmatian daisy</name>
    <name type="synonym">Chrysanthemum cinerariifolium</name>
    <dbReference type="NCBI Taxonomy" id="118510"/>
    <lineage>
        <taxon>Eukaryota</taxon>
        <taxon>Viridiplantae</taxon>
        <taxon>Streptophyta</taxon>
        <taxon>Embryophyta</taxon>
        <taxon>Tracheophyta</taxon>
        <taxon>Spermatophyta</taxon>
        <taxon>Magnoliopsida</taxon>
        <taxon>eudicotyledons</taxon>
        <taxon>Gunneridae</taxon>
        <taxon>Pentapetalae</taxon>
        <taxon>asterids</taxon>
        <taxon>campanulids</taxon>
        <taxon>Asterales</taxon>
        <taxon>Asteraceae</taxon>
        <taxon>Asteroideae</taxon>
        <taxon>Anthemideae</taxon>
        <taxon>Anthemidinae</taxon>
        <taxon>Tanacetum</taxon>
    </lineage>
</organism>
<reference evidence="2" key="1">
    <citation type="journal article" date="2019" name="Sci. Rep.">
        <title>Draft genome of Tanacetum cinerariifolium, the natural source of mosquito coil.</title>
        <authorList>
            <person name="Yamashiro T."/>
            <person name="Shiraishi A."/>
            <person name="Satake H."/>
            <person name="Nakayama K."/>
        </authorList>
    </citation>
    <scope>NUCLEOTIDE SEQUENCE</scope>
</reference>